<accession>A0A2G9I424</accession>
<dbReference type="STRING" id="429701.A0A2G9I424"/>
<dbReference type="PANTHER" id="PTHR31672">
    <property type="entry name" value="BNACNNG10540D PROTEIN"/>
    <property type="match status" value="1"/>
</dbReference>
<dbReference type="InterPro" id="IPR017451">
    <property type="entry name" value="F-box-assoc_interact_dom"/>
</dbReference>
<dbReference type="InterPro" id="IPR050796">
    <property type="entry name" value="SCF_F-box_component"/>
</dbReference>
<dbReference type="AlphaFoldDB" id="A0A2G9I424"/>
<dbReference type="InterPro" id="IPR006527">
    <property type="entry name" value="F-box-assoc_dom_typ1"/>
</dbReference>
<feature type="domain" description="F-box" evidence="1">
    <location>
        <begin position="3"/>
        <end position="49"/>
    </location>
</feature>
<evidence type="ECO:0000259" key="1">
    <source>
        <dbReference type="PROSITE" id="PS50181"/>
    </source>
</evidence>
<dbReference type="PANTHER" id="PTHR31672:SF13">
    <property type="entry name" value="F-BOX PROTEIN CPR30-LIKE"/>
    <property type="match status" value="1"/>
</dbReference>
<dbReference type="CDD" id="cd22157">
    <property type="entry name" value="F-box_AtFBW1-like"/>
    <property type="match status" value="1"/>
</dbReference>
<comment type="caution">
    <text evidence="2">The sequence shown here is derived from an EMBL/GenBank/DDBJ whole genome shotgun (WGS) entry which is preliminary data.</text>
</comment>
<dbReference type="SMART" id="SM00256">
    <property type="entry name" value="FBOX"/>
    <property type="match status" value="1"/>
</dbReference>
<proteinExistence type="predicted"/>
<dbReference type="InterPro" id="IPR001810">
    <property type="entry name" value="F-box_dom"/>
</dbReference>
<dbReference type="PROSITE" id="PS50181">
    <property type="entry name" value="FBOX"/>
    <property type="match status" value="1"/>
</dbReference>
<dbReference type="Proteomes" id="UP000231279">
    <property type="component" value="Unassembled WGS sequence"/>
</dbReference>
<organism evidence="2 3">
    <name type="scientific">Handroanthus impetiginosus</name>
    <dbReference type="NCBI Taxonomy" id="429701"/>
    <lineage>
        <taxon>Eukaryota</taxon>
        <taxon>Viridiplantae</taxon>
        <taxon>Streptophyta</taxon>
        <taxon>Embryophyta</taxon>
        <taxon>Tracheophyta</taxon>
        <taxon>Spermatophyta</taxon>
        <taxon>Magnoliopsida</taxon>
        <taxon>eudicotyledons</taxon>
        <taxon>Gunneridae</taxon>
        <taxon>Pentapetalae</taxon>
        <taxon>asterids</taxon>
        <taxon>lamiids</taxon>
        <taxon>Lamiales</taxon>
        <taxon>Bignoniaceae</taxon>
        <taxon>Crescentiina</taxon>
        <taxon>Tabebuia alliance</taxon>
        <taxon>Handroanthus</taxon>
    </lineage>
</organism>
<name>A0A2G9I424_9LAMI</name>
<keyword evidence="3" id="KW-1185">Reference proteome</keyword>
<sequence>MENPIHSNLPQELILEITLRLPTKTLLRFKCVSTEWNTLIRSPNFAKQHFSHKSNQELLLAQRYNFYKEKYTLVLFIDDSLSQYDEPDHLQIPGTQIIMGPLNGVFCVEFGFGLNSFGDYKLVYIQYLWDNESDGPYYPCIISVYNSGSDSWRHFEETDFVNYERSVYKSLVNTYLNEVYYWLMVHVDNPPSIACILAFDMRQDKFREIKGPNGIRTVDVYLGLYGDSVALLSDEKHKFVDVWVMESEGHWSRIFKVGPIEDICWPLGFWKNNALLFETSTTNELSMYNVRTKALRTFEDHEAGRYLFGVFIYKESLVSIKGEGDNCYMWDTSSDVLMDFFRRQLRNR</sequence>
<dbReference type="SUPFAM" id="SSF81383">
    <property type="entry name" value="F-box domain"/>
    <property type="match status" value="1"/>
</dbReference>
<dbReference type="Pfam" id="PF07734">
    <property type="entry name" value="FBA_1"/>
    <property type="match status" value="1"/>
</dbReference>
<dbReference type="InterPro" id="IPR036047">
    <property type="entry name" value="F-box-like_dom_sf"/>
</dbReference>
<gene>
    <name evidence="2" type="ORF">CDL12_02768</name>
</gene>
<dbReference type="Pfam" id="PF00646">
    <property type="entry name" value="F-box"/>
    <property type="match status" value="1"/>
</dbReference>
<dbReference type="NCBIfam" id="TIGR01640">
    <property type="entry name" value="F_box_assoc_1"/>
    <property type="match status" value="1"/>
</dbReference>
<dbReference type="Gene3D" id="1.20.1280.50">
    <property type="match status" value="1"/>
</dbReference>
<dbReference type="EMBL" id="NKXS01000405">
    <property type="protein sequence ID" value="PIN24503.1"/>
    <property type="molecule type" value="Genomic_DNA"/>
</dbReference>
<evidence type="ECO:0000313" key="2">
    <source>
        <dbReference type="EMBL" id="PIN24503.1"/>
    </source>
</evidence>
<dbReference type="OrthoDB" id="1582872at2759"/>
<reference evidence="3" key="1">
    <citation type="journal article" date="2018" name="Gigascience">
        <title>Genome assembly of the Pink Ipe (Handroanthus impetiginosus, Bignoniaceae), a highly valued, ecologically keystone Neotropical timber forest tree.</title>
        <authorList>
            <person name="Silva-Junior O.B."/>
            <person name="Grattapaglia D."/>
            <person name="Novaes E."/>
            <person name="Collevatti R.G."/>
        </authorList>
    </citation>
    <scope>NUCLEOTIDE SEQUENCE [LARGE SCALE GENOMIC DNA]</scope>
    <source>
        <strain evidence="3">cv. UFG-1</strain>
    </source>
</reference>
<evidence type="ECO:0000313" key="3">
    <source>
        <dbReference type="Proteomes" id="UP000231279"/>
    </source>
</evidence>
<protein>
    <recommendedName>
        <fullName evidence="1">F-box domain-containing protein</fullName>
    </recommendedName>
</protein>